<reference evidence="4 5" key="1">
    <citation type="submission" date="2020-10" db="EMBL/GenBank/DDBJ databases">
        <title>Pygocentrus nattereri (red-bellied piranha) genome, fPygNat1, primary haplotype.</title>
        <authorList>
            <person name="Myers G."/>
            <person name="Meyer A."/>
            <person name="Karagic N."/>
            <person name="Pippel M."/>
            <person name="Winkler S."/>
            <person name="Tracey A."/>
            <person name="Wood J."/>
            <person name="Formenti G."/>
            <person name="Howe K."/>
            <person name="Fedrigo O."/>
            <person name="Jarvis E.D."/>
        </authorList>
    </citation>
    <scope>NUCLEOTIDE SEQUENCE [LARGE SCALE GENOMIC DNA]</scope>
</reference>
<dbReference type="InterPro" id="IPR011059">
    <property type="entry name" value="Metal-dep_hydrolase_composite"/>
</dbReference>
<protein>
    <submittedName>
        <fullName evidence="4">Collapsin response mediator protein 1</fullName>
    </submittedName>
</protein>
<dbReference type="AlphaFoldDB" id="A0AAR2K9H3"/>
<proteinExistence type="inferred from homology"/>
<dbReference type="SUPFAM" id="SSF51556">
    <property type="entry name" value="Metallo-dependent hydrolases"/>
    <property type="match status" value="1"/>
</dbReference>
<evidence type="ECO:0000256" key="1">
    <source>
        <dbReference type="ARBA" id="ARBA00008829"/>
    </source>
</evidence>
<dbReference type="Gene3D" id="3.20.20.140">
    <property type="entry name" value="Metal-dependent hydrolases"/>
    <property type="match status" value="1"/>
</dbReference>
<feature type="region of interest" description="Disordered" evidence="2">
    <location>
        <begin position="604"/>
        <end position="625"/>
    </location>
</feature>
<comment type="similarity">
    <text evidence="1">Belongs to the metallo-dependent hydrolases superfamily. Hydantoinase/dihydropyrimidinase family.</text>
</comment>
<dbReference type="GeneTree" id="ENSGT01030000234527"/>
<dbReference type="InterPro" id="IPR032466">
    <property type="entry name" value="Metal_Hydrolase"/>
</dbReference>
<name>A0AAR2K9H3_PYGNA</name>
<dbReference type="SUPFAM" id="SSF51338">
    <property type="entry name" value="Composite domain of metallo-dependent hydrolases"/>
    <property type="match status" value="2"/>
</dbReference>
<accession>A0AAR2K9H3</accession>
<evidence type="ECO:0000256" key="2">
    <source>
        <dbReference type="SAM" id="MobiDB-lite"/>
    </source>
</evidence>
<sequence>MFRSDLSDFDIFYLYLGSTLPVKIHQIYIAHNICNYANNCLQIISKGTMSSHAQFSLQHPPVRLIFTLISHFIRYNIWEILFYNYKLSTFVYQKTMLAGYLWLLDYSHERLLIKGGCVINDDQSFFADIYVEDGVIKELGENVTVSGDVRVIEAGGRLVMPGGIDVNTCLQKPYLGTMPADDFYEGSRAALAGGTTMIIDHVCAQRGESLLQAFEKWQDTADKKSCCDFSLHVDVPDWNDTIREELHTLVQERGVNSFQVFMAYKDVCQLFDAQLYEVMECLRDLGAVVLVHAENGDLIAQEQNKILSLGITGPEGHVLSRPEELESEAVFRAVTLGNSTNCPVYITKVMSKGAADIVAAARKRGSVVFGEPITASIASNGTHYWSKNWAKAAAFVTSPPLSPDTTTPDHLTSMLACGELQVLGSAHCVYSISQKAIGKDDFTLIPEGTNGIEERMSFIWDKGVAAGKMDENQFVAVTSTNAAKLFNLYPRKGRVAVGSDADLVIWDSDKIETITAKSQHSLGEYNIFEGQEVRGGPQVVLSQGRVVFDNGTLNVQPGSGRFIPRKAFPDYAYQRIRMRNKVSSLHPVSRGVYDGPVCDVPPTPKYLTPAPSAKTSPAKNQPAPVRNLHLSNFSLSASQADENGPRRACHRIVAPPGGRSSITSLG</sequence>
<reference evidence="4" key="2">
    <citation type="submission" date="2025-08" db="UniProtKB">
        <authorList>
            <consortium name="Ensembl"/>
        </authorList>
    </citation>
    <scope>IDENTIFICATION</scope>
</reference>
<dbReference type="PANTHER" id="PTHR11647:SF54">
    <property type="entry name" value="DIHYDROPYRIMIDINASE-RELATED PROTEIN 1"/>
    <property type="match status" value="1"/>
</dbReference>
<evidence type="ECO:0000259" key="3">
    <source>
        <dbReference type="Pfam" id="PF01979"/>
    </source>
</evidence>
<dbReference type="Gene3D" id="2.30.40.10">
    <property type="entry name" value="Urease, subunit C, domain 1"/>
    <property type="match status" value="1"/>
</dbReference>
<feature type="domain" description="Amidohydrolase-related" evidence="3">
    <location>
        <begin position="159"/>
        <end position="547"/>
    </location>
</feature>
<dbReference type="Proteomes" id="UP001501920">
    <property type="component" value="Chromosome 14"/>
</dbReference>
<evidence type="ECO:0000313" key="4">
    <source>
        <dbReference type="Ensembl" id="ENSPNAP00000059097.1"/>
    </source>
</evidence>
<dbReference type="CDD" id="cd01314">
    <property type="entry name" value="D-HYD"/>
    <property type="match status" value="1"/>
</dbReference>
<dbReference type="InterPro" id="IPR006680">
    <property type="entry name" value="Amidohydro-rel"/>
</dbReference>
<dbReference type="NCBIfam" id="TIGR02033">
    <property type="entry name" value="D-hydantoinase"/>
    <property type="match status" value="1"/>
</dbReference>
<dbReference type="Pfam" id="PF01979">
    <property type="entry name" value="Amidohydro_1"/>
    <property type="match status" value="1"/>
</dbReference>
<dbReference type="Ensembl" id="ENSPNAT00000061156.1">
    <property type="protein sequence ID" value="ENSPNAP00000059097.1"/>
    <property type="gene ID" value="ENSPNAG00000012545.2"/>
</dbReference>
<dbReference type="InterPro" id="IPR050378">
    <property type="entry name" value="Metallo-dep_Hydrolases_sf"/>
</dbReference>
<dbReference type="PANTHER" id="PTHR11647">
    <property type="entry name" value="HYDRANTOINASE/DIHYDROPYRIMIDINASE FAMILY MEMBER"/>
    <property type="match status" value="1"/>
</dbReference>
<reference evidence="4" key="3">
    <citation type="submission" date="2025-09" db="UniProtKB">
        <authorList>
            <consortium name="Ensembl"/>
        </authorList>
    </citation>
    <scope>IDENTIFICATION</scope>
</reference>
<evidence type="ECO:0000313" key="5">
    <source>
        <dbReference type="Proteomes" id="UP001501920"/>
    </source>
</evidence>
<dbReference type="GO" id="GO:0005829">
    <property type="term" value="C:cytosol"/>
    <property type="evidence" value="ECO:0007669"/>
    <property type="project" value="TreeGrafter"/>
</dbReference>
<dbReference type="InterPro" id="IPR011778">
    <property type="entry name" value="Hydantoinase/dihydroPyrase"/>
</dbReference>
<dbReference type="GO" id="GO:0016812">
    <property type="term" value="F:hydrolase activity, acting on carbon-nitrogen (but not peptide) bonds, in cyclic amides"/>
    <property type="evidence" value="ECO:0007669"/>
    <property type="project" value="TreeGrafter"/>
</dbReference>
<gene>
    <name evidence="4" type="primary">CRMP1</name>
</gene>
<organism evidence="4 5">
    <name type="scientific">Pygocentrus nattereri</name>
    <name type="common">Red-bellied piranha</name>
    <dbReference type="NCBI Taxonomy" id="42514"/>
    <lineage>
        <taxon>Eukaryota</taxon>
        <taxon>Metazoa</taxon>
        <taxon>Chordata</taxon>
        <taxon>Craniata</taxon>
        <taxon>Vertebrata</taxon>
        <taxon>Euteleostomi</taxon>
        <taxon>Actinopterygii</taxon>
        <taxon>Neopterygii</taxon>
        <taxon>Teleostei</taxon>
        <taxon>Ostariophysi</taxon>
        <taxon>Characiformes</taxon>
        <taxon>Characoidei</taxon>
        <taxon>Pygocentrus</taxon>
    </lineage>
</organism>
<dbReference type="FunFam" id="3.20.20.140:FF:000174">
    <property type="entry name" value="Dihydropyrimidinase-related protein 2"/>
    <property type="match status" value="1"/>
</dbReference>
<keyword evidence="5" id="KW-1185">Reference proteome</keyword>